<dbReference type="Gramene" id="TKW08815">
    <property type="protein sequence ID" value="TKW08815"/>
    <property type="gene ID" value="SEVIR_6G049850v2"/>
</dbReference>
<gene>
    <name evidence="1" type="ORF">SEVIR_6G049850v2</name>
</gene>
<name>A0A4U6U3F2_SETVI</name>
<accession>A0A4U6U3F2</accession>
<organism evidence="1 2">
    <name type="scientific">Setaria viridis</name>
    <name type="common">Green bristlegrass</name>
    <name type="synonym">Setaria italica subsp. viridis</name>
    <dbReference type="NCBI Taxonomy" id="4556"/>
    <lineage>
        <taxon>Eukaryota</taxon>
        <taxon>Viridiplantae</taxon>
        <taxon>Streptophyta</taxon>
        <taxon>Embryophyta</taxon>
        <taxon>Tracheophyta</taxon>
        <taxon>Spermatophyta</taxon>
        <taxon>Magnoliopsida</taxon>
        <taxon>Liliopsida</taxon>
        <taxon>Poales</taxon>
        <taxon>Poaceae</taxon>
        <taxon>PACMAD clade</taxon>
        <taxon>Panicoideae</taxon>
        <taxon>Panicodae</taxon>
        <taxon>Paniceae</taxon>
        <taxon>Cenchrinae</taxon>
        <taxon>Setaria</taxon>
    </lineage>
</organism>
<dbReference type="Proteomes" id="UP000298652">
    <property type="component" value="Chromosome 6"/>
</dbReference>
<dbReference type="EMBL" id="CM016557">
    <property type="protein sequence ID" value="TKW08815.1"/>
    <property type="molecule type" value="Genomic_DNA"/>
</dbReference>
<protein>
    <submittedName>
        <fullName evidence="1">Uncharacterized protein</fullName>
    </submittedName>
</protein>
<reference evidence="1" key="1">
    <citation type="submission" date="2019-03" db="EMBL/GenBank/DDBJ databases">
        <title>WGS assembly of Setaria viridis.</title>
        <authorList>
            <person name="Huang P."/>
            <person name="Jenkins J."/>
            <person name="Grimwood J."/>
            <person name="Barry K."/>
            <person name="Healey A."/>
            <person name="Mamidi S."/>
            <person name="Sreedasyam A."/>
            <person name="Shu S."/>
            <person name="Feldman M."/>
            <person name="Wu J."/>
            <person name="Yu Y."/>
            <person name="Chen C."/>
            <person name="Johnson J."/>
            <person name="Rokhsar D."/>
            <person name="Baxter I."/>
            <person name="Schmutz J."/>
            <person name="Brutnell T."/>
            <person name="Kellogg E."/>
        </authorList>
    </citation>
    <scope>NUCLEOTIDE SEQUENCE [LARGE SCALE GENOMIC DNA]</scope>
</reference>
<sequence>MGGHLPTRLLPSANIPRVNPHVIQPHKQYRADDLFPYNRSSPRYAW</sequence>
<dbReference type="AlphaFoldDB" id="A0A4U6U3F2"/>
<evidence type="ECO:0000313" key="2">
    <source>
        <dbReference type="Proteomes" id="UP000298652"/>
    </source>
</evidence>
<proteinExistence type="predicted"/>
<keyword evidence="2" id="KW-1185">Reference proteome</keyword>
<evidence type="ECO:0000313" key="1">
    <source>
        <dbReference type="EMBL" id="TKW08815.1"/>
    </source>
</evidence>